<dbReference type="EMBL" id="CP040812">
    <property type="protein sequence ID" value="QCY68919.1"/>
    <property type="molecule type" value="Genomic_DNA"/>
</dbReference>
<dbReference type="InterPro" id="IPR022742">
    <property type="entry name" value="Hydrolase_4"/>
</dbReference>
<keyword evidence="2" id="KW-0378">Hydrolase</keyword>
<gene>
    <name evidence="2" type="ORF">FHG64_05605</name>
</gene>
<dbReference type="Gene3D" id="3.40.50.1820">
    <property type="entry name" value="alpha/beta hydrolase"/>
    <property type="match status" value="1"/>
</dbReference>
<dbReference type="SUPFAM" id="SSF53474">
    <property type="entry name" value="alpha/beta-Hydrolases"/>
    <property type="match status" value="1"/>
</dbReference>
<dbReference type="Pfam" id="PF12146">
    <property type="entry name" value="Hydrolase_4"/>
    <property type="match status" value="1"/>
</dbReference>
<accession>A0A5B7X0P9</accession>
<dbReference type="Proteomes" id="UP000309016">
    <property type="component" value="Chromosome"/>
</dbReference>
<reference evidence="2 3" key="1">
    <citation type="submission" date="2019-06" db="EMBL/GenBank/DDBJ databases">
        <title>Complete genome sequence of Antarcticibacterium flavum KCTC 52984T from an Antarctic marine sediment.</title>
        <authorList>
            <person name="Lee Y.M."/>
            <person name="Shin S.C."/>
        </authorList>
    </citation>
    <scope>NUCLEOTIDE SEQUENCE [LARGE SCALE GENOMIC DNA]</scope>
    <source>
        <strain evidence="2 3">KCTC 52984</strain>
    </source>
</reference>
<feature type="domain" description="Serine aminopeptidase S33" evidence="1">
    <location>
        <begin position="70"/>
        <end position="179"/>
    </location>
</feature>
<dbReference type="RefSeq" id="WP_139065504.1">
    <property type="nucleotide sequence ID" value="NZ_CP040812.1"/>
</dbReference>
<dbReference type="GO" id="GO:0016787">
    <property type="term" value="F:hydrolase activity"/>
    <property type="evidence" value="ECO:0007669"/>
    <property type="project" value="UniProtKB-KW"/>
</dbReference>
<dbReference type="InterPro" id="IPR029058">
    <property type="entry name" value="AB_hydrolase_fold"/>
</dbReference>
<name>A0A5B7X0P9_9FLAO</name>
<dbReference type="OrthoDB" id="9777090at2"/>
<evidence type="ECO:0000259" key="1">
    <source>
        <dbReference type="Pfam" id="PF12146"/>
    </source>
</evidence>
<keyword evidence="3" id="KW-1185">Reference proteome</keyword>
<protein>
    <submittedName>
        <fullName evidence="2">Alpha/beta hydrolase</fullName>
    </submittedName>
</protein>
<evidence type="ECO:0000313" key="2">
    <source>
        <dbReference type="EMBL" id="QCY68919.1"/>
    </source>
</evidence>
<dbReference type="PANTHER" id="PTHR12277">
    <property type="entry name" value="ALPHA/BETA HYDROLASE DOMAIN-CONTAINING PROTEIN"/>
    <property type="match status" value="1"/>
</dbReference>
<dbReference type="KEGG" id="afla:FHG64_05605"/>
<dbReference type="AlphaFoldDB" id="A0A5B7X0P9"/>
<proteinExistence type="predicted"/>
<sequence>MKNLIILISVLAGLYLLICTLAYFFQEKMIFFPQTLARDFKFGVSGDFEERFVKMHDGKELNALLFKAEKPKGVVFYLHGNAGSLEGWGGVAETFTRFNYDLFIPDYRGYGKSEGNIQNEAQLHRDMQSLYDYVKQEYEEQDIIVLGHSIGSGMAARLAAKNSPKLLILQAPFYSVPDLKNNTTPLQIIPSFLIKYKLRTGKYLRDTNAPVAILHGDEDEIIYYGSSLKLQQEFKPGDTLITMEGFGHNNFLGTQRYEEEIERVLKRFENRNSER</sequence>
<organism evidence="2 3">
    <name type="scientific">Antarcticibacterium flavum</name>
    <dbReference type="NCBI Taxonomy" id="2058175"/>
    <lineage>
        <taxon>Bacteria</taxon>
        <taxon>Pseudomonadati</taxon>
        <taxon>Bacteroidota</taxon>
        <taxon>Flavobacteriia</taxon>
        <taxon>Flavobacteriales</taxon>
        <taxon>Flavobacteriaceae</taxon>
        <taxon>Antarcticibacterium</taxon>
    </lineage>
</organism>
<evidence type="ECO:0000313" key="3">
    <source>
        <dbReference type="Proteomes" id="UP000309016"/>
    </source>
</evidence>
<dbReference type="PANTHER" id="PTHR12277:SF81">
    <property type="entry name" value="PROTEIN ABHD13"/>
    <property type="match status" value="1"/>
</dbReference>